<dbReference type="SUPFAM" id="SSF54637">
    <property type="entry name" value="Thioesterase/thiol ester dehydrase-isomerase"/>
    <property type="match status" value="1"/>
</dbReference>
<evidence type="ECO:0000256" key="1">
    <source>
        <dbReference type="ARBA" id="ARBA00005953"/>
    </source>
</evidence>
<evidence type="ECO:0000313" key="3">
    <source>
        <dbReference type="EMBL" id="QDV24026.1"/>
    </source>
</evidence>
<dbReference type="PIRSF" id="PIRSF003230">
    <property type="entry name" value="YbgC"/>
    <property type="match status" value="1"/>
</dbReference>
<dbReference type="AlphaFoldDB" id="A0A518G602"/>
<gene>
    <name evidence="3" type="primary">ybgC_1</name>
    <name evidence="3" type="ORF">Q31a_23390</name>
</gene>
<proteinExistence type="inferred from homology"/>
<dbReference type="EC" id="3.1.2.-" evidence="3"/>
<dbReference type="InterPro" id="IPR050563">
    <property type="entry name" value="4-hydroxybenzoyl-CoA_TE"/>
</dbReference>
<comment type="similarity">
    <text evidence="1">Belongs to the 4-hydroxybenzoyl-CoA thioesterase family.</text>
</comment>
<evidence type="ECO:0000256" key="2">
    <source>
        <dbReference type="ARBA" id="ARBA00022801"/>
    </source>
</evidence>
<keyword evidence="2 3" id="KW-0378">Hydrolase</keyword>
<dbReference type="InterPro" id="IPR029069">
    <property type="entry name" value="HotDog_dom_sf"/>
</dbReference>
<keyword evidence="4" id="KW-1185">Reference proteome</keyword>
<dbReference type="KEGG" id="ahel:Q31a_23390"/>
<dbReference type="NCBIfam" id="TIGR00051">
    <property type="entry name" value="YbgC/FadM family acyl-CoA thioesterase"/>
    <property type="match status" value="1"/>
</dbReference>
<accession>A0A518G602</accession>
<dbReference type="GO" id="GO:0047617">
    <property type="term" value="F:fatty acyl-CoA hydrolase activity"/>
    <property type="evidence" value="ECO:0007669"/>
    <property type="project" value="TreeGrafter"/>
</dbReference>
<protein>
    <submittedName>
        <fullName evidence="3">Acyl-CoA thioester hydrolase YbgC</fullName>
        <ecNumber evidence="3">3.1.2.-</ecNumber>
    </submittedName>
</protein>
<dbReference type="PANTHER" id="PTHR31793:SF27">
    <property type="entry name" value="NOVEL THIOESTERASE SUPERFAMILY DOMAIN AND SAPOSIN A-TYPE DOMAIN CONTAINING PROTEIN (0610012H03RIK)"/>
    <property type="match status" value="1"/>
</dbReference>
<dbReference type="CDD" id="cd00586">
    <property type="entry name" value="4HBT"/>
    <property type="match status" value="1"/>
</dbReference>
<dbReference type="PANTHER" id="PTHR31793">
    <property type="entry name" value="4-HYDROXYBENZOYL-COA THIOESTERASE FAMILY MEMBER"/>
    <property type="match status" value="1"/>
</dbReference>
<evidence type="ECO:0000313" key="4">
    <source>
        <dbReference type="Proteomes" id="UP000318017"/>
    </source>
</evidence>
<name>A0A518G602_9BACT</name>
<sequence>MLSEHSTELRVRYDECDPMGLVHHSNYLRYMEIARTELFRASGGNYRDLEASGLFVVVVRIECNYRQPAKYDDLLTIHVQIDRVTEAKIEQSYRVERDGLSLLTAKITLAVINSAGRPQRIPDSLR</sequence>
<dbReference type="InterPro" id="IPR006684">
    <property type="entry name" value="YbgC/YbaW"/>
</dbReference>
<dbReference type="Gene3D" id="3.10.129.10">
    <property type="entry name" value="Hotdog Thioesterase"/>
    <property type="match status" value="1"/>
</dbReference>
<organism evidence="3 4">
    <name type="scientific">Aureliella helgolandensis</name>
    <dbReference type="NCBI Taxonomy" id="2527968"/>
    <lineage>
        <taxon>Bacteria</taxon>
        <taxon>Pseudomonadati</taxon>
        <taxon>Planctomycetota</taxon>
        <taxon>Planctomycetia</taxon>
        <taxon>Pirellulales</taxon>
        <taxon>Pirellulaceae</taxon>
        <taxon>Aureliella</taxon>
    </lineage>
</organism>
<dbReference type="Proteomes" id="UP000318017">
    <property type="component" value="Chromosome"/>
</dbReference>
<dbReference type="Pfam" id="PF13279">
    <property type="entry name" value="4HBT_2"/>
    <property type="match status" value="1"/>
</dbReference>
<dbReference type="EMBL" id="CP036298">
    <property type="protein sequence ID" value="QDV24026.1"/>
    <property type="molecule type" value="Genomic_DNA"/>
</dbReference>
<dbReference type="OrthoDB" id="9800856at2"/>
<dbReference type="RefSeq" id="WP_145077388.1">
    <property type="nucleotide sequence ID" value="NZ_CP036298.1"/>
</dbReference>
<reference evidence="3 4" key="1">
    <citation type="submission" date="2019-02" db="EMBL/GenBank/DDBJ databases">
        <title>Deep-cultivation of Planctomycetes and their phenomic and genomic characterization uncovers novel biology.</title>
        <authorList>
            <person name="Wiegand S."/>
            <person name="Jogler M."/>
            <person name="Boedeker C."/>
            <person name="Pinto D."/>
            <person name="Vollmers J."/>
            <person name="Rivas-Marin E."/>
            <person name="Kohn T."/>
            <person name="Peeters S.H."/>
            <person name="Heuer A."/>
            <person name="Rast P."/>
            <person name="Oberbeckmann S."/>
            <person name="Bunk B."/>
            <person name="Jeske O."/>
            <person name="Meyerdierks A."/>
            <person name="Storesund J.E."/>
            <person name="Kallscheuer N."/>
            <person name="Luecker S."/>
            <person name="Lage O.M."/>
            <person name="Pohl T."/>
            <person name="Merkel B.J."/>
            <person name="Hornburger P."/>
            <person name="Mueller R.-W."/>
            <person name="Bruemmer F."/>
            <person name="Labrenz M."/>
            <person name="Spormann A.M."/>
            <person name="Op den Camp H."/>
            <person name="Overmann J."/>
            <person name="Amann R."/>
            <person name="Jetten M.S.M."/>
            <person name="Mascher T."/>
            <person name="Medema M.H."/>
            <person name="Devos D.P."/>
            <person name="Kaster A.-K."/>
            <person name="Ovreas L."/>
            <person name="Rohde M."/>
            <person name="Galperin M.Y."/>
            <person name="Jogler C."/>
        </authorList>
    </citation>
    <scope>NUCLEOTIDE SEQUENCE [LARGE SCALE GENOMIC DNA]</scope>
    <source>
        <strain evidence="3 4">Q31a</strain>
    </source>
</reference>